<dbReference type="Proteomes" id="UP000016487">
    <property type="component" value="Unassembled WGS sequence"/>
</dbReference>
<protein>
    <submittedName>
        <fullName evidence="1">Uncharacterized protein</fullName>
    </submittedName>
</protein>
<comment type="caution">
    <text evidence="1">The sequence shown here is derived from an EMBL/GenBank/DDBJ whole genome shotgun (WGS) entry which is preliminary data.</text>
</comment>
<reference evidence="1" key="1">
    <citation type="journal article" date="2012" name="J. Bacteriol.">
        <title>Genome sequences of type strains of seven species of the marine bacterium Pseudoalteromonas.</title>
        <authorList>
            <person name="Xie B.B."/>
            <person name="Shu Y.L."/>
            <person name="Qin Q.L."/>
            <person name="Rong J.C."/>
            <person name="Zhang X.Y."/>
            <person name="Chen X.L."/>
            <person name="Shi M."/>
            <person name="He H.L."/>
            <person name="Zhou B.C."/>
            <person name="Zhang Y.Z."/>
        </authorList>
    </citation>
    <scope>NUCLEOTIDE SEQUENCE</scope>
    <source>
        <strain evidence="1">DSM 8771</strain>
    </source>
</reference>
<accession>A0AAD4AG24</accession>
<name>A0AAD4AG24_9GAMM</name>
<sequence length="38" mass="4511">MPLRYIKGKMKGDELNFSRLSLSTLWLSLYNPMVHLEE</sequence>
<proteinExistence type="predicted"/>
<dbReference type="AlphaFoldDB" id="A0AAD4AG24"/>
<organism evidence="1 2">
    <name type="scientific">Pseudoalteromonas citrea</name>
    <dbReference type="NCBI Taxonomy" id="43655"/>
    <lineage>
        <taxon>Bacteria</taxon>
        <taxon>Pseudomonadati</taxon>
        <taxon>Pseudomonadota</taxon>
        <taxon>Gammaproteobacteria</taxon>
        <taxon>Alteromonadales</taxon>
        <taxon>Pseudoalteromonadaceae</taxon>
        <taxon>Pseudoalteromonas</taxon>
    </lineage>
</organism>
<evidence type="ECO:0000313" key="2">
    <source>
        <dbReference type="Proteomes" id="UP000016487"/>
    </source>
</evidence>
<dbReference type="EMBL" id="AHBZ03000026">
    <property type="protein sequence ID" value="KAF7765172.1"/>
    <property type="molecule type" value="Genomic_DNA"/>
</dbReference>
<evidence type="ECO:0000313" key="1">
    <source>
        <dbReference type="EMBL" id="KAF7765172.1"/>
    </source>
</evidence>
<reference evidence="1" key="2">
    <citation type="submission" date="2015-03" db="EMBL/GenBank/DDBJ databases">
        <title>Genome sequence of Pseudoalteromonas citrea.</title>
        <authorList>
            <person name="Xie B.-B."/>
            <person name="Rong J.-C."/>
            <person name="Qin Q.-L."/>
            <person name="Zhang Y.-Z."/>
        </authorList>
    </citation>
    <scope>NUCLEOTIDE SEQUENCE</scope>
    <source>
        <strain evidence="1">DSM 8771</strain>
    </source>
</reference>
<gene>
    <name evidence="1" type="ORF">PCIT_a4498</name>
</gene>